<keyword evidence="5" id="KW-0732">Signal</keyword>
<evidence type="ECO:0000313" key="6">
    <source>
        <dbReference type="EMBL" id="MFD1862003.1"/>
    </source>
</evidence>
<dbReference type="Proteomes" id="UP001597273">
    <property type="component" value="Unassembled WGS sequence"/>
</dbReference>
<keyword evidence="2" id="KW-0812">Transmembrane</keyword>
<keyword evidence="3" id="KW-1133">Transmembrane helix</keyword>
<name>A0ABW4QEU2_9BACL</name>
<proteinExistence type="predicted"/>
<accession>A0ABW4QEU2</accession>
<evidence type="ECO:0000256" key="3">
    <source>
        <dbReference type="ARBA" id="ARBA00022989"/>
    </source>
</evidence>
<comment type="subcellular location">
    <subcellularLocation>
        <location evidence="1">Membrane</location>
        <topology evidence="1">Single-pass membrane protein</topology>
    </subcellularLocation>
</comment>
<keyword evidence="7" id="KW-1185">Reference proteome</keyword>
<evidence type="ECO:0000313" key="7">
    <source>
        <dbReference type="Proteomes" id="UP001597273"/>
    </source>
</evidence>
<feature type="signal peptide" evidence="5">
    <location>
        <begin position="1"/>
        <end position="26"/>
    </location>
</feature>
<evidence type="ECO:0000256" key="2">
    <source>
        <dbReference type="ARBA" id="ARBA00022692"/>
    </source>
</evidence>
<organism evidence="6 7">
    <name type="scientific">Planococcus chinensis</name>
    <dbReference type="NCBI Taxonomy" id="272917"/>
    <lineage>
        <taxon>Bacteria</taxon>
        <taxon>Bacillati</taxon>
        <taxon>Bacillota</taxon>
        <taxon>Bacilli</taxon>
        <taxon>Bacillales</taxon>
        <taxon>Caryophanaceae</taxon>
        <taxon>Planococcus</taxon>
    </lineage>
</organism>
<evidence type="ECO:0000256" key="4">
    <source>
        <dbReference type="ARBA" id="ARBA00023136"/>
    </source>
</evidence>
<dbReference type="InterPro" id="IPR007343">
    <property type="entry name" value="Uncharacterised_pept_Zn_put"/>
</dbReference>
<dbReference type="PANTHER" id="PTHR30168:SF0">
    <property type="entry name" value="INNER MEMBRANE PROTEIN"/>
    <property type="match status" value="1"/>
</dbReference>
<dbReference type="Pfam" id="PF04228">
    <property type="entry name" value="Zn_peptidase"/>
    <property type="match status" value="1"/>
</dbReference>
<dbReference type="EMBL" id="JBHUFW010000004">
    <property type="protein sequence ID" value="MFD1862003.1"/>
    <property type="molecule type" value="Genomic_DNA"/>
</dbReference>
<dbReference type="PANTHER" id="PTHR30168">
    <property type="entry name" value="PUTATIVE MEMBRANE PROTEIN YPFJ"/>
    <property type="match status" value="1"/>
</dbReference>
<reference evidence="7" key="1">
    <citation type="journal article" date="2019" name="Int. J. Syst. Evol. Microbiol.">
        <title>The Global Catalogue of Microorganisms (GCM) 10K type strain sequencing project: providing services to taxonomists for standard genome sequencing and annotation.</title>
        <authorList>
            <consortium name="The Broad Institute Genomics Platform"/>
            <consortium name="The Broad Institute Genome Sequencing Center for Infectious Disease"/>
            <person name="Wu L."/>
            <person name="Ma J."/>
        </authorList>
    </citation>
    <scope>NUCLEOTIDE SEQUENCE [LARGE SCALE GENOMIC DNA]</scope>
    <source>
        <strain evidence="7">CGMCC 1.15475</strain>
    </source>
</reference>
<evidence type="ECO:0000256" key="1">
    <source>
        <dbReference type="ARBA" id="ARBA00004167"/>
    </source>
</evidence>
<protein>
    <submittedName>
        <fullName evidence="6">Neutral zinc metallopeptidase</fullName>
    </submittedName>
</protein>
<keyword evidence="4" id="KW-0472">Membrane</keyword>
<feature type="chain" id="PRO_5045222152" evidence="5">
    <location>
        <begin position="27"/>
        <end position="264"/>
    </location>
</feature>
<comment type="caution">
    <text evidence="6">The sequence shown here is derived from an EMBL/GenBank/DDBJ whole genome shotgun (WGS) entry which is preliminary data.</text>
</comment>
<gene>
    <name evidence="6" type="ORF">ACFSDB_03635</name>
</gene>
<sequence length="264" mass="29473">MKNGLRKKIILLLIPLLIISWSGALANGVTSAEHEVPPKQQTTVNTFQPTITWGDSLKTMEEFLHYVANDVEAFWVNVIDKKNLISPVPTLDFFFPKPGESMGVIGCGALTQTNDETAQYCPWLGRVYISQALAYNYWHGIYRRNNDPSPYYSTGHFSAALLVAHEAGHAMESYLGNPITLLRSKELYADCLSGVWANSLYQRGYLQNTDLEQANRTLHDIGDYSQLPTEHRGTPAQRHAAFLSGYNQGTMESCQSYANGYVGN</sequence>
<dbReference type="RefSeq" id="WP_204890944.1">
    <property type="nucleotide sequence ID" value="NZ_JBHUFW010000004.1"/>
</dbReference>
<evidence type="ECO:0000256" key="5">
    <source>
        <dbReference type="SAM" id="SignalP"/>
    </source>
</evidence>